<dbReference type="EMBL" id="JACATH010000012">
    <property type="protein sequence ID" value="NWJ57721.1"/>
    <property type="molecule type" value="Genomic_DNA"/>
</dbReference>
<comment type="caution">
    <text evidence="1">The sequence shown here is derived from an EMBL/GenBank/DDBJ whole genome shotgun (WGS) entry which is preliminary data.</text>
</comment>
<dbReference type="Gene3D" id="3.40.1800.10">
    <property type="entry name" value="His-Me finger endonucleases"/>
    <property type="match status" value="1"/>
</dbReference>
<accession>A0A7K4MY22</accession>
<dbReference type="Proteomes" id="UP000575480">
    <property type="component" value="Unassembled WGS sequence"/>
</dbReference>
<protein>
    <recommendedName>
        <fullName evidence="3">HNH endonuclease</fullName>
    </recommendedName>
</protein>
<sequence length="107" mass="13288">MENNRRREYAKDRRLRLPIHYESSYWYKRKKAREQYCEDQNWKCWYCEHDLREKPPSFITEKPFNRKLFPKMFLAHSIHLQHSHETGMTEGAVHARCNAVLWQYEGR</sequence>
<organism evidence="1 2">
    <name type="scientific">Marine Group I thaumarchaeote</name>
    <dbReference type="NCBI Taxonomy" id="2511932"/>
    <lineage>
        <taxon>Archaea</taxon>
        <taxon>Nitrososphaerota</taxon>
        <taxon>Marine Group I</taxon>
    </lineage>
</organism>
<proteinExistence type="predicted"/>
<reference evidence="1 2" key="1">
    <citation type="journal article" date="2019" name="Environ. Microbiol.">
        <title>Genomics insights into ecotype formation of ammonia-oxidizing archaea in the deep ocean.</title>
        <authorList>
            <person name="Wang Y."/>
            <person name="Huang J.M."/>
            <person name="Cui G.J."/>
            <person name="Nunoura T."/>
            <person name="Takaki Y."/>
            <person name="Li W.L."/>
            <person name="Li J."/>
            <person name="Gao Z.M."/>
            <person name="Takai K."/>
            <person name="Zhang A.Q."/>
            <person name="Stepanauskas R."/>
        </authorList>
    </citation>
    <scope>NUCLEOTIDE SEQUENCE [LARGE SCALE GENOMIC DNA]</scope>
    <source>
        <strain evidence="1 2">L15a</strain>
    </source>
</reference>
<gene>
    <name evidence="1" type="ORF">HX858_08240</name>
</gene>
<dbReference type="InterPro" id="IPR038563">
    <property type="entry name" value="Endonuclease_7_sf"/>
</dbReference>
<evidence type="ECO:0008006" key="3">
    <source>
        <dbReference type="Google" id="ProtNLM"/>
    </source>
</evidence>
<name>A0A7K4MY22_9ARCH</name>
<evidence type="ECO:0000313" key="2">
    <source>
        <dbReference type="Proteomes" id="UP000575480"/>
    </source>
</evidence>
<evidence type="ECO:0000313" key="1">
    <source>
        <dbReference type="EMBL" id="NWJ57721.1"/>
    </source>
</evidence>
<dbReference type="AlphaFoldDB" id="A0A7K4MY22"/>